<dbReference type="RefSeq" id="WP_123670018.1">
    <property type="nucleotide sequence ID" value="NZ_RJKE01000001.1"/>
</dbReference>
<proteinExistence type="predicted"/>
<protein>
    <submittedName>
        <fullName evidence="2">ABC-2 type transport system permease protein</fullName>
    </submittedName>
</protein>
<dbReference type="OrthoDB" id="5495463at2"/>
<gene>
    <name evidence="2" type="ORF">EDD29_8909</name>
</gene>
<keyword evidence="1" id="KW-1133">Transmembrane helix</keyword>
<name>A0A3N1DCB8_9ACTN</name>
<organism evidence="2 3">
    <name type="scientific">Actinocorallia herbida</name>
    <dbReference type="NCBI Taxonomy" id="58109"/>
    <lineage>
        <taxon>Bacteria</taxon>
        <taxon>Bacillati</taxon>
        <taxon>Actinomycetota</taxon>
        <taxon>Actinomycetes</taxon>
        <taxon>Streptosporangiales</taxon>
        <taxon>Thermomonosporaceae</taxon>
        <taxon>Actinocorallia</taxon>
    </lineage>
</organism>
<evidence type="ECO:0000256" key="1">
    <source>
        <dbReference type="SAM" id="Phobius"/>
    </source>
</evidence>
<feature type="transmembrane region" description="Helical" evidence="1">
    <location>
        <begin position="81"/>
        <end position="102"/>
    </location>
</feature>
<feature type="transmembrane region" description="Helical" evidence="1">
    <location>
        <begin position="46"/>
        <end position="69"/>
    </location>
</feature>
<keyword evidence="1" id="KW-0472">Membrane</keyword>
<keyword evidence="1" id="KW-0812">Transmembrane</keyword>
<dbReference type="AlphaFoldDB" id="A0A3N1DCB8"/>
<sequence length="308" mass="32853">MSTAIHDIGYRHYDGPRQSHAQTVRALYVHNLRTLFGFGRGAKAKIIPFALLAMLMLPALADIVVKAVVKEAEFIVPLQAYGYGFQPLIAIFLAAQAPVAASREIRYRVVPLYFSRPVGPRDFVLAKFGAFTTALLLLTALPMTLMYVGYLFTRPGIVDAASQEGSFRDAADIATVAEATGQWALALVGALLLALVLSSFALLVAAFTPRRGFGVAAVIALYLMSNAIVGIVQGIADTRGAYELAGWMNLFTPVKLVYGTQVSLFGAAEAPIIYSPPDGAGVVFLLFCVLIVAGSLAALHARFRKAGA</sequence>
<dbReference type="EMBL" id="RJKE01000001">
    <property type="protein sequence ID" value="ROO91162.1"/>
    <property type="molecule type" value="Genomic_DNA"/>
</dbReference>
<feature type="transmembrane region" description="Helical" evidence="1">
    <location>
        <begin position="213"/>
        <end position="236"/>
    </location>
</feature>
<evidence type="ECO:0000313" key="2">
    <source>
        <dbReference type="EMBL" id="ROO91162.1"/>
    </source>
</evidence>
<accession>A0A3N1DCB8</accession>
<dbReference type="Proteomes" id="UP000272400">
    <property type="component" value="Unassembled WGS sequence"/>
</dbReference>
<comment type="caution">
    <text evidence="2">The sequence shown here is derived from an EMBL/GenBank/DDBJ whole genome shotgun (WGS) entry which is preliminary data.</text>
</comment>
<keyword evidence="3" id="KW-1185">Reference proteome</keyword>
<evidence type="ECO:0000313" key="3">
    <source>
        <dbReference type="Proteomes" id="UP000272400"/>
    </source>
</evidence>
<reference evidence="2 3" key="1">
    <citation type="submission" date="2018-11" db="EMBL/GenBank/DDBJ databases">
        <title>Sequencing the genomes of 1000 actinobacteria strains.</title>
        <authorList>
            <person name="Klenk H.-P."/>
        </authorList>
    </citation>
    <scope>NUCLEOTIDE SEQUENCE [LARGE SCALE GENOMIC DNA]</scope>
    <source>
        <strain evidence="2 3">DSM 44254</strain>
    </source>
</reference>
<feature type="transmembrane region" description="Helical" evidence="1">
    <location>
        <begin position="183"/>
        <end position="206"/>
    </location>
</feature>
<feature type="transmembrane region" description="Helical" evidence="1">
    <location>
        <begin position="123"/>
        <end position="148"/>
    </location>
</feature>
<feature type="transmembrane region" description="Helical" evidence="1">
    <location>
        <begin position="279"/>
        <end position="299"/>
    </location>
</feature>